<evidence type="ECO:0000313" key="2">
    <source>
        <dbReference type="Proteomes" id="UP000304953"/>
    </source>
</evidence>
<proteinExistence type="predicted"/>
<reference evidence="1" key="1">
    <citation type="submission" date="2019-04" db="EMBL/GenBank/DDBJ databases">
        <title>Microbes associate with the intestines of laboratory mice.</title>
        <authorList>
            <person name="Navarre W."/>
            <person name="Wong E."/>
            <person name="Huang K."/>
            <person name="Tropini C."/>
            <person name="Ng K."/>
            <person name="Yu B."/>
        </authorList>
    </citation>
    <scope>NUCLEOTIDE SEQUENCE</scope>
    <source>
        <strain evidence="1">NM01_1-7b</strain>
    </source>
</reference>
<comment type="caution">
    <text evidence="1">The sequence shown here is derived from an EMBL/GenBank/DDBJ whole genome shotgun (WGS) entry which is preliminary data.</text>
</comment>
<sequence length="318" mass="36605">MFTKRFGLEIEFTGITRQKAAEVAAHYLGGTTDTAGDYYDTHKITAPDGRVWKVMYDGSLHCQKKEGRRTVSANDSYSVELVSPILLYREDIDRVQALARRLRKAGGFANKSCGIHIHLDGAAHTPRSIRNFINIIYAHNDLLYKSLQIAPERMRYCKKMDAILVERMNQVKPKTLRQIESIWYENYTGNCNGHYHTSRYHFLNLHSFFHGNHTVELRGFNSTLHAGKIRAYIVLALALNHQALTQKSASYRKVQEENEKFAMRVWLNRIGFIGDEFKSCREHLYQHLDGNAAWRYGSRENVRSHIGARNTENGGQNI</sequence>
<protein>
    <submittedName>
        <fullName evidence="1">Amidoligase</fullName>
    </submittedName>
</protein>
<dbReference type="Proteomes" id="UP000304953">
    <property type="component" value="Unassembled WGS sequence"/>
</dbReference>
<name>A0AC61RMZ7_9FIRM</name>
<dbReference type="EMBL" id="SRYA01000172">
    <property type="protein sequence ID" value="TGY85810.1"/>
    <property type="molecule type" value="Genomic_DNA"/>
</dbReference>
<accession>A0AC61RMZ7</accession>
<keyword evidence="2" id="KW-1185">Reference proteome</keyword>
<evidence type="ECO:0000313" key="1">
    <source>
        <dbReference type="EMBL" id="TGY85810.1"/>
    </source>
</evidence>
<gene>
    <name evidence="1" type="ORF">E5329_28700</name>
</gene>
<organism evidence="1 2">
    <name type="scientific">Petralouisia muris</name>
    <dbReference type="NCBI Taxonomy" id="3032872"/>
    <lineage>
        <taxon>Bacteria</taxon>
        <taxon>Bacillati</taxon>
        <taxon>Bacillota</taxon>
        <taxon>Clostridia</taxon>
        <taxon>Lachnospirales</taxon>
        <taxon>Lachnospiraceae</taxon>
        <taxon>Petralouisia</taxon>
    </lineage>
</organism>